<comment type="subunit">
    <text evidence="12">Homodimer.</text>
</comment>
<feature type="active site" evidence="12">
    <location>
        <position position="262"/>
    </location>
</feature>
<proteinExistence type="inferred from homology"/>
<dbReference type="GO" id="GO:0097171">
    <property type="term" value="P:ADP-L-glycero-beta-D-manno-heptose biosynthetic process"/>
    <property type="evidence" value="ECO:0007669"/>
    <property type="project" value="UniProtKB-UniPathway"/>
</dbReference>
<comment type="function">
    <text evidence="2 12">Catalyzes the ADP transfer from ATP to D-glycero-beta-D-manno-heptose 1-phosphate, yielding ADP-D-glycero-beta-D-manno-heptose.</text>
</comment>
<dbReference type="Gene3D" id="3.40.50.620">
    <property type="entry name" value="HUPs"/>
    <property type="match status" value="1"/>
</dbReference>
<evidence type="ECO:0000256" key="3">
    <source>
        <dbReference type="ARBA" id="ARBA00004713"/>
    </source>
</evidence>
<keyword evidence="6 12" id="KW-0547">Nucleotide-binding</keyword>
<dbReference type="OrthoDB" id="9802794at2"/>
<reference evidence="15 16" key="1">
    <citation type="submission" date="2017-06" db="EMBL/GenBank/DDBJ databases">
        <title>Complete genome of Helicobacter apodemus.</title>
        <authorList>
            <person name="Cho S."/>
        </authorList>
    </citation>
    <scope>NUCLEOTIDE SEQUENCE [LARGE SCALE GENOMIC DNA]</scope>
    <source>
        <strain evidence="16">SNUVETPUB-15-01</strain>
    </source>
</reference>
<keyword evidence="4 12" id="KW-0808">Transferase</keyword>
<dbReference type="EC" id="2.7.1.167" evidence="12"/>
<evidence type="ECO:0000256" key="11">
    <source>
        <dbReference type="ARBA" id="ARBA00047428"/>
    </source>
</evidence>
<evidence type="ECO:0000256" key="2">
    <source>
        <dbReference type="ARBA" id="ARBA00003753"/>
    </source>
</evidence>
<dbReference type="PANTHER" id="PTHR46969:SF1">
    <property type="entry name" value="BIFUNCTIONAL PROTEIN HLDE"/>
    <property type="match status" value="1"/>
</dbReference>
<dbReference type="NCBIfam" id="TIGR02198">
    <property type="entry name" value="rfaE_dom_I"/>
    <property type="match status" value="1"/>
</dbReference>
<dbReference type="InterPro" id="IPR002173">
    <property type="entry name" value="Carboh/pur_kinase_PfkB_CS"/>
</dbReference>
<dbReference type="NCBIfam" id="TIGR02199">
    <property type="entry name" value="rfaE_dom_II"/>
    <property type="match status" value="1"/>
</dbReference>
<keyword evidence="9 12" id="KW-0511">Multifunctional enzyme</keyword>
<dbReference type="NCBIfam" id="TIGR00125">
    <property type="entry name" value="cyt_tran_rel"/>
    <property type="match status" value="1"/>
</dbReference>
<dbReference type="Gene3D" id="3.40.1190.20">
    <property type="match status" value="1"/>
</dbReference>
<evidence type="ECO:0000256" key="9">
    <source>
        <dbReference type="ARBA" id="ARBA00023268"/>
    </source>
</evidence>
<comment type="catalytic activity">
    <reaction evidence="12">
        <text>D-glycero-beta-D-manno-heptose 7-phosphate + ATP = D-glycero-beta-D-manno-heptose 1,7-bisphosphate + ADP + H(+)</text>
        <dbReference type="Rhea" id="RHEA:27473"/>
        <dbReference type="ChEBI" id="CHEBI:15378"/>
        <dbReference type="ChEBI" id="CHEBI:30616"/>
        <dbReference type="ChEBI" id="CHEBI:60204"/>
        <dbReference type="ChEBI" id="CHEBI:60208"/>
        <dbReference type="ChEBI" id="CHEBI:456216"/>
        <dbReference type="EC" id="2.7.1.167"/>
    </reaction>
</comment>
<comment type="pathway">
    <text evidence="12">Nucleotide-sugar biosynthesis; ADP-L-glycero-beta-D-manno-heptose biosynthesis; ADP-L-glycero-beta-D-manno-heptose from D-glycero-beta-D-manno-heptose 7-phosphate: step 3/4.</text>
</comment>
<dbReference type="KEGG" id="had:CDV25_07475"/>
<dbReference type="GO" id="GO:0005829">
    <property type="term" value="C:cytosol"/>
    <property type="evidence" value="ECO:0007669"/>
    <property type="project" value="TreeGrafter"/>
</dbReference>
<comment type="catalytic activity">
    <reaction evidence="11 12">
        <text>D-glycero-beta-D-manno-heptose 1-phosphate + ATP + H(+) = ADP-D-glycero-beta-D-manno-heptose + diphosphate</text>
        <dbReference type="Rhea" id="RHEA:27465"/>
        <dbReference type="ChEBI" id="CHEBI:15378"/>
        <dbReference type="ChEBI" id="CHEBI:30616"/>
        <dbReference type="ChEBI" id="CHEBI:33019"/>
        <dbReference type="ChEBI" id="CHEBI:59967"/>
        <dbReference type="ChEBI" id="CHEBI:61593"/>
        <dbReference type="EC" id="2.7.7.70"/>
    </reaction>
</comment>
<protein>
    <recommendedName>
        <fullName evidence="12">Bifunctional protein HldE</fullName>
    </recommendedName>
    <domain>
        <recommendedName>
            <fullName evidence="12">D-beta-D-heptose 7-phosphate kinase</fullName>
            <ecNumber evidence="12">2.7.1.167</ecNumber>
        </recommendedName>
        <alternativeName>
            <fullName evidence="12">D-beta-D-heptose 7-phosphotransferase</fullName>
        </alternativeName>
        <alternativeName>
            <fullName evidence="12">D-glycero-beta-D-manno-heptose-7-phosphate kinase</fullName>
        </alternativeName>
    </domain>
    <domain>
        <recommendedName>
            <fullName evidence="12">D-beta-D-heptose 1-phosphate adenylyltransferase</fullName>
            <ecNumber evidence="12">2.7.7.70</ecNumber>
        </recommendedName>
        <alternativeName>
            <fullName evidence="12">D-glycero-beta-D-manno-heptose 1-phosphate adenylyltransferase</fullName>
        </alternativeName>
    </domain>
</protein>
<comment type="pathway">
    <text evidence="3">Bacterial outer membrane biogenesis; LPS core biosynthesis.</text>
</comment>
<dbReference type="SUPFAM" id="SSF53613">
    <property type="entry name" value="Ribokinase-like"/>
    <property type="match status" value="1"/>
</dbReference>
<dbReference type="PROSITE" id="PS00584">
    <property type="entry name" value="PFKB_KINASES_2"/>
    <property type="match status" value="1"/>
</dbReference>
<keyword evidence="10 12" id="KW-0119">Carbohydrate metabolism</keyword>
<dbReference type="InterPro" id="IPR014729">
    <property type="entry name" value="Rossmann-like_a/b/a_fold"/>
</dbReference>
<evidence type="ECO:0000256" key="12">
    <source>
        <dbReference type="HAMAP-Rule" id="MF_01603"/>
    </source>
</evidence>
<comment type="similarity">
    <text evidence="12">In the N-terminal section; belongs to the carbohydrate kinase PfkB family.</text>
</comment>
<evidence type="ECO:0000256" key="8">
    <source>
        <dbReference type="ARBA" id="ARBA00022840"/>
    </source>
</evidence>
<dbReference type="InterPro" id="IPR029056">
    <property type="entry name" value="Ribokinase-like"/>
</dbReference>
<dbReference type="GO" id="GO:0009244">
    <property type="term" value="P:lipopolysaccharide core region biosynthetic process"/>
    <property type="evidence" value="ECO:0007669"/>
    <property type="project" value="UniProtKB-UniPathway"/>
</dbReference>
<evidence type="ECO:0000259" key="14">
    <source>
        <dbReference type="Pfam" id="PF01467"/>
    </source>
</evidence>
<comment type="pathway">
    <text evidence="12">Nucleotide-sugar biosynthesis; ADP-L-glycero-beta-D-manno-heptose biosynthesis; ADP-L-glycero-beta-D-manno-heptose from D-glycero-beta-D-manno-heptose 7-phosphate: step 1/4.</text>
</comment>
<dbReference type="EMBL" id="CP021886">
    <property type="protein sequence ID" value="AWI34620.1"/>
    <property type="molecule type" value="Genomic_DNA"/>
</dbReference>
<dbReference type="RefSeq" id="WP_108911421.1">
    <property type="nucleotide sequence ID" value="NZ_CP021886.1"/>
</dbReference>
<dbReference type="InterPro" id="IPR011611">
    <property type="entry name" value="PfkB_dom"/>
</dbReference>
<dbReference type="CDD" id="cd01172">
    <property type="entry name" value="RfaE_like"/>
    <property type="match status" value="1"/>
</dbReference>
<feature type="domain" description="Cytidyltransferase-like" evidence="14">
    <location>
        <begin position="379"/>
        <end position="473"/>
    </location>
</feature>
<keyword evidence="7 12" id="KW-0418">Kinase</keyword>
<dbReference type="PANTHER" id="PTHR46969">
    <property type="entry name" value="BIFUNCTIONAL PROTEIN HLDE"/>
    <property type="match status" value="1"/>
</dbReference>
<dbReference type="GO" id="GO:0016773">
    <property type="term" value="F:phosphotransferase activity, alcohol group as acceptor"/>
    <property type="evidence" value="ECO:0007669"/>
    <property type="project" value="InterPro"/>
</dbReference>
<dbReference type="Pfam" id="PF00294">
    <property type="entry name" value="PfkB"/>
    <property type="match status" value="1"/>
</dbReference>
<dbReference type="InterPro" id="IPR023030">
    <property type="entry name" value="Bifunc_HldE"/>
</dbReference>
<dbReference type="GO" id="GO:0033785">
    <property type="term" value="F:heptose 7-phosphate kinase activity"/>
    <property type="evidence" value="ECO:0007669"/>
    <property type="project" value="UniProtKB-UniRule"/>
</dbReference>
<dbReference type="UniPathway" id="UPA00356">
    <property type="reaction ID" value="UER00437"/>
</dbReference>
<dbReference type="SUPFAM" id="SSF52374">
    <property type="entry name" value="Nucleotidylyl transferase"/>
    <property type="match status" value="1"/>
</dbReference>
<evidence type="ECO:0000256" key="7">
    <source>
        <dbReference type="ARBA" id="ARBA00022777"/>
    </source>
</evidence>
<feature type="region of interest" description="Ribokinase" evidence="12">
    <location>
        <begin position="1"/>
        <end position="344"/>
    </location>
</feature>
<gene>
    <name evidence="12" type="primary">hldE</name>
    <name evidence="15" type="ORF">CDV25_07475</name>
</gene>
<sequence length="506" mass="56540">MKPKILVIGDLILDHYVWGNCERISPEAPVQVIEVTKETLSLGGACNVANNLVALEAEVFICGMIGTDEAGEKLKYQLQALHIHTQGIYIHKNRPTTKKSRIIAAHQQVLRVDKEDKESIDQKGESFILDFSTQLIKNHKIDCIVLSDYQKGVLSPKLTQELITLAKKSKIKILIDPKGKDYQKYRGATLLTPNKKEAKEATNISICDQESLLLTAKKLKQICDLEFSLITLSEDGIAILDKTLQIIPTVAKEVFDVTGAGDTVIAALAYMLSLQKNILQSVYFANAAAAVVVNKIGSATASKEEIVTYLRKNNLLNSQFIDSHFLSTLQENKHKESPLCLQLQNTPQRIRNYKDKYISPTHLEDFIKALENLESKIIFTNGCFDVLHLGHIDYLNKAKNLGDLLIIGLNSDNSIKALKGKNRPINSQYDRIAMLCALECVDFVIIFEEETPLELIKKIKPDILVKGKDYLNQEIIGSNIAKEVVLIDYIEGKSSTAIIEKIKTLK</sequence>
<comment type="similarity">
    <text evidence="12">In the C-terminal section; belongs to the cytidylyltransferase family.</text>
</comment>
<keyword evidence="5 12" id="KW-0548">Nucleotidyltransferase</keyword>
<comment type="function">
    <text evidence="1 12">Catalyzes the phosphorylation of D-glycero-D-manno-heptose 7-phosphate at the C-1 position to selectively form D-glycero-beta-D-manno-heptose-1,7-bisphosphate.</text>
</comment>
<evidence type="ECO:0000256" key="4">
    <source>
        <dbReference type="ARBA" id="ARBA00022679"/>
    </source>
</evidence>
<dbReference type="GO" id="GO:0033786">
    <property type="term" value="F:heptose-1-phosphate adenylyltransferase activity"/>
    <property type="evidence" value="ECO:0007669"/>
    <property type="project" value="UniProtKB-UniRule"/>
</dbReference>
<dbReference type="InterPro" id="IPR011914">
    <property type="entry name" value="RfaE_dom_II"/>
</dbReference>
<dbReference type="Proteomes" id="UP000244890">
    <property type="component" value="Chromosome"/>
</dbReference>
<evidence type="ECO:0000256" key="10">
    <source>
        <dbReference type="ARBA" id="ARBA00023277"/>
    </source>
</evidence>
<dbReference type="GO" id="GO:0005524">
    <property type="term" value="F:ATP binding"/>
    <property type="evidence" value="ECO:0007669"/>
    <property type="project" value="UniProtKB-UniRule"/>
</dbReference>
<evidence type="ECO:0000256" key="1">
    <source>
        <dbReference type="ARBA" id="ARBA00002319"/>
    </source>
</evidence>
<feature type="binding site" evidence="12">
    <location>
        <begin position="194"/>
        <end position="197"/>
    </location>
    <ligand>
        <name>ATP</name>
        <dbReference type="ChEBI" id="CHEBI:30616"/>
    </ligand>
</feature>
<dbReference type="AlphaFoldDB" id="A0A2U8FEE2"/>
<dbReference type="UniPathway" id="UPA00958"/>
<name>A0A2U8FEE2_9HELI</name>
<dbReference type="EC" id="2.7.7.70" evidence="12"/>
<dbReference type="InterPro" id="IPR011913">
    <property type="entry name" value="RfaE_dom_I"/>
</dbReference>
<evidence type="ECO:0000259" key="13">
    <source>
        <dbReference type="Pfam" id="PF00294"/>
    </source>
</evidence>
<accession>A0A2U8FEE2</accession>
<organism evidence="15 16">
    <name type="scientific">Helicobacter apodemus</name>
    <dbReference type="NCBI Taxonomy" id="135569"/>
    <lineage>
        <taxon>Bacteria</taxon>
        <taxon>Pseudomonadati</taxon>
        <taxon>Campylobacterota</taxon>
        <taxon>Epsilonproteobacteria</taxon>
        <taxon>Campylobacterales</taxon>
        <taxon>Helicobacteraceae</taxon>
        <taxon>Helicobacter</taxon>
    </lineage>
</organism>
<dbReference type="HAMAP" id="MF_01603">
    <property type="entry name" value="HldE"/>
    <property type="match status" value="1"/>
</dbReference>
<evidence type="ECO:0000256" key="5">
    <source>
        <dbReference type="ARBA" id="ARBA00022695"/>
    </source>
</evidence>
<dbReference type="Pfam" id="PF01467">
    <property type="entry name" value="CTP_transf_like"/>
    <property type="match status" value="1"/>
</dbReference>
<keyword evidence="8 12" id="KW-0067">ATP-binding</keyword>
<feature type="region of interest" description="Cytidylyltransferase" evidence="12">
    <location>
        <begin position="379"/>
        <end position="506"/>
    </location>
</feature>
<dbReference type="InterPro" id="IPR004821">
    <property type="entry name" value="Cyt_trans-like"/>
</dbReference>
<evidence type="ECO:0000256" key="6">
    <source>
        <dbReference type="ARBA" id="ARBA00022741"/>
    </source>
</evidence>
<evidence type="ECO:0000313" key="16">
    <source>
        <dbReference type="Proteomes" id="UP000244890"/>
    </source>
</evidence>
<feature type="domain" description="Carbohydrate kinase PfkB" evidence="13">
    <location>
        <begin position="3"/>
        <end position="301"/>
    </location>
</feature>
<evidence type="ECO:0000313" key="15">
    <source>
        <dbReference type="EMBL" id="AWI34620.1"/>
    </source>
</evidence>